<evidence type="ECO:0000256" key="1">
    <source>
        <dbReference type="SAM" id="Phobius"/>
    </source>
</evidence>
<accession>A0ABS4WD41</accession>
<dbReference type="Proteomes" id="UP000766570">
    <property type="component" value="Unassembled WGS sequence"/>
</dbReference>
<feature type="transmembrane region" description="Helical" evidence="1">
    <location>
        <begin position="24"/>
        <end position="47"/>
    </location>
</feature>
<comment type="caution">
    <text evidence="3">The sequence shown here is derived from an EMBL/GenBank/DDBJ whole genome shotgun (WGS) entry which is preliminary data.</text>
</comment>
<protein>
    <submittedName>
        <fullName evidence="3">Peptidyl-prolyl cis-trans isomerase B (Cyclophilin B)</fullName>
        <ecNumber evidence="3">5.2.1.8</ecNumber>
    </submittedName>
</protein>
<gene>
    <name evidence="3" type="ORF">JOF46_002039</name>
</gene>
<reference evidence="3 4" key="1">
    <citation type="submission" date="2021-03" db="EMBL/GenBank/DDBJ databases">
        <title>Sequencing the genomes of 1000 actinobacteria strains.</title>
        <authorList>
            <person name="Klenk H.-P."/>
        </authorList>
    </citation>
    <scope>NUCLEOTIDE SEQUENCE [LARGE SCALE GENOMIC DNA]</scope>
    <source>
        <strain evidence="3 4">DSM 15454</strain>
    </source>
</reference>
<evidence type="ECO:0000259" key="2">
    <source>
        <dbReference type="Pfam" id="PF13828"/>
    </source>
</evidence>
<keyword evidence="1" id="KW-1133">Transmembrane helix</keyword>
<keyword evidence="4" id="KW-1185">Reference proteome</keyword>
<organism evidence="3 4">
    <name type="scientific">Paeniglutamicibacter psychrophenolicus</name>
    <dbReference type="NCBI Taxonomy" id="257454"/>
    <lineage>
        <taxon>Bacteria</taxon>
        <taxon>Bacillati</taxon>
        <taxon>Actinomycetota</taxon>
        <taxon>Actinomycetes</taxon>
        <taxon>Micrococcales</taxon>
        <taxon>Micrococcaceae</taxon>
        <taxon>Paeniglutamicibacter</taxon>
    </lineage>
</organism>
<keyword evidence="1" id="KW-0472">Membrane</keyword>
<evidence type="ECO:0000313" key="3">
    <source>
        <dbReference type="EMBL" id="MBP2374127.1"/>
    </source>
</evidence>
<dbReference type="EMBL" id="JAGIOE010000001">
    <property type="protein sequence ID" value="MBP2374127.1"/>
    <property type="molecule type" value="Genomic_DNA"/>
</dbReference>
<keyword evidence="3" id="KW-0413">Isomerase</keyword>
<proteinExistence type="predicted"/>
<name>A0ABS4WD41_9MICC</name>
<sequence>MSIPLNQVPAHRVNGSAPSRTNPLAIAAFATSFFIGITGVILGHIALHQIKRTGEDGRWLAISALVIGYLATVLFAYFLASLLSATS</sequence>
<feature type="transmembrane region" description="Helical" evidence="1">
    <location>
        <begin position="59"/>
        <end position="80"/>
    </location>
</feature>
<evidence type="ECO:0000313" key="4">
    <source>
        <dbReference type="Proteomes" id="UP000766570"/>
    </source>
</evidence>
<dbReference type="RefSeq" id="WP_307584071.1">
    <property type="nucleotide sequence ID" value="NZ_BAAAMI010000011.1"/>
</dbReference>
<dbReference type="Pfam" id="PF13828">
    <property type="entry name" value="DUF4190"/>
    <property type="match status" value="1"/>
</dbReference>
<feature type="domain" description="DUF4190" evidence="2">
    <location>
        <begin position="25"/>
        <end position="76"/>
    </location>
</feature>
<dbReference type="EC" id="5.2.1.8" evidence="3"/>
<dbReference type="InterPro" id="IPR025241">
    <property type="entry name" value="DUF4190"/>
</dbReference>
<keyword evidence="1" id="KW-0812">Transmembrane</keyword>
<dbReference type="GO" id="GO:0003755">
    <property type="term" value="F:peptidyl-prolyl cis-trans isomerase activity"/>
    <property type="evidence" value="ECO:0007669"/>
    <property type="project" value="UniProtKB-EC"/>
</dbReference>